<proteinExistence type="predicted"/>
<sequence>MGRPSNFASIYMTMTYYSHRMSAAMSSKPGCVEQVENDIEDLHDVCLQGADALTGAWTVYFGLYVGATAGLISSAACIYGSRDSLSQDDSFCEAAVDELRDECNDKYYGS</sequence>
<keyword evidence="1" id="KW-0472">Membrane</keyword>
<keyword evidence="3" id="KW-1185">Reference proteome</keyword>
<organism evidence="2 3">
    <name type="scientific">Alteromonas gilva</name>
    <dbReference type="NCBI Taxonomy" id="2987522"/>
    <lineage>
        <taxon>Bacteria</taxon>
        <taxon>Pseudomonadati</taxon>
        <taxon>Pseudomonadota</taxon>
        <taxon>Gammaproteobacteria</taxon>
        <taxon>Alteromonadales</taxon>
        <taxon>Alteromonadaceae</taxon>
        <taxon>Alteromonas/Salinimonas group</taxon>
        <taxon>Alteromonas</taxon>
    </lineage>
</organism>
<evidence type="ECO:0000313" key="2">
    <source>
        <dbReference type="EMBL" id="MDC8830677.1"/>
    </source>
</evidence>
<name>A0ABT5L489_9ALTE</name>
<keyword evidence="1" id="KW-0812">Transmembrane</keyword>
<evidence type="ECO:0000313" key="3">
    <source>
        <dbReference type="Proteomes" id="UP001218788"/>
    </source>
</evidence>
<comment type="caution">
    <text evidence="2">The sequence shown here is derived from an EMBL/GenBank/DDBJ whole genome shotgun (WGS) entry which is preliminary data.</text>
</comment>
<feature type="transmembrane region" description="Helical" evidence="1">
    <location>
        <begin position="57"/>
        <end position="79"/>
    </location>
</feature>
<protein>
    <submittedName>
        <fullName evidence="2">Uncharacterized protein</fullName>
    </submittedName>
</protein>
<dbReference type="Proteomes" id="UP001218788">
    <property type="component" value="Unassembled WGS sequence"/>
</dbReference>
<keyword evidence="1" id="KW-1133">Transmembrane helix</keyword>
<evidence type="ECO:0000256" key="1">
    <source>
        <dbReference type="SAM" id="Phobius"/>
    </source>
</evidence>
<dbReference type="RefSeq" id="WP_273639596.1">
    <property type="nucleotide sequence ID" value="NZ_JAQQXP010000001.1"/>
</dbReference>
<reference evidence="2 3" key="1">
    <citation type="submission" date="2022-10" db="EMBL/GenBank/DDBJ databases">
        <title>Alteromonas sp. chi3 Genome sequencing.</title>
        <authorList>
            <person name="Park S."/>
        </authorList>
    </citation>
    <scope>NUCLEOTIDE SEQUENCE [LARGE SCALE GENOMIC DNA]</scope>
    <source>
        <strain evidence="3">chi3</strain>
    </source>
</reference>
<gene>
    <name evidence="2" type="ORF">OIK42_07875</name>
</gene>
<accession>A0ABT5L489</accession>
<dbReference type="EMBL" id="JAQQXP010000001">
    <property type="protein sequence ID" value="MDC8830677.1"/>
    <property type="molecule type" value="Genomic_DNA"/>
</dbReference>